<dbReference type="AlphaFoldDB" id="A0A338P6F3"/>
<dbReference type="Ensembl" id="ENSMUST00000232526.2">
    <property type="protein sequence ID" value="ENSMUSP00000155953.2"/>
    <property type="gene ID" value="ENSMUSG00000052593.17"/>
</dbReference>
<feature type="signal peptide" evidence="2">
    <location>
        <begin position="1"/>
        <end position="17"/>
    </location>
</feature>
<feature type="region of interest" description="Disordered" evidence="1">
    <location>
        <begin position="19"/>
        <end position="38"/>
    </location>
</feature>
<sequence>MRRRLLILTTLVPFVLAPRPPEEAGSGSHPRLDILNYT</sequence>
<evidence type="ECO:0000313" key="3">
    <source>
        <dbReference type="Ensembl" id="ENSMUSP00000155953.2"/>
    </source>
</evidence>
<dbReference type="ExpressionAtlas" id="A0A338P6F3">
    <property type="expression patterns" value="baseline and differential"/>
</dbReference>
<organism evidence="3 5">
    <name type="scientific">Mus musculus</name>
    <name type="common">Mouse</name>
    <dbReference type="NCBI Taxonomy" id="10090"/>
    <lineage>
        <taxon>Eukaryota</taxon>
        <taxon>Metazoa</taxon>
        <taxon>Chordata</taxon>
        <taxon>Craniata</taxon>
        <taxon>Vertebrata</taxon>
        <taxon>Euteleostomi</taxon>
        <taxon>Mammalia</taxon>
        <taxon>Eutheria</taxon>
        <taxon>Euarchontoglires</taxon>
        <taxon>Glires</taxon>
        <taxon>Rodentia</taxon>
        <taxon>Myomorpha</taxon>
        <taxon>Muroidea</taxon>
        <taxon>Muridae</taxon>
        <taxon>Murinae</taxon>
        <taxon>Mus</taxon>
        <taxon>Mus</taxon>
    </lineage>
</organism>
<reference evidence="3 5" key="2">
    <citation type="journal article" date="2011" name="PLoS Biol.">
        <title>Modernizing reference genome assemblies.</title>
        <authorList>
            <person name="Church D.M."/>
            <person name="Schneider V.A."/>
            <person name="Graves T."/>
            <person name="Auger K."/>
            <person name="Cunningham F."/>
            <person name="Bouk N."/>
            <person name="Chen H.C."/>
            <person name="Agarwala R."/>
            <person name="McLaren W.M."/>
            <person name="Ritchie G.R."/>
            <person name="Albracht D."/>
            <person name="Kremitzki M."/>
            <person name="Rock S."/>
            <person name="Kotkiewicz H."/>
            <person name="Kremitzki C."/>
            <person name="Wollam A."/>
            <person name="Trani L."/>
            <person name="Fulton L."/>
            <person name="Fulton R."/>
            <person name="Matthews L."/>
            <person name="Whitehead S."/>
            <person name="Chow W."/>
            <person name="Torrance J."/>
            <person name="Dunn M."/>
            <person name="Harden G."/>
            <person name="Threadgold G."/>
            <person name="Wood J."/>
            <person name="Collins J."/>
            <person name="Heath P."/>
            <person name="Griffiths G."/>
            <person name="Pelan S."/>
            <person name="Grafham D."/>
            <person name="Eichler E.E."/>
            <person name="Weinstock G."/>
            <person name="Mardis E.R."/>
            <person name="Wilson R.K."/>
            <person name="Howe K."/>
            <person name="Flicek P."/>
            <person name="Hubbard T."/>
        </authorList>
    </citation>
    <scope>NUCLEOTIDE SEQUENCE [LARGE SCALE GENOMIC DNA]</scope>
    <source>
        <strain evidence="3 5">C57BL/6J</strain>
    </source>
</reference>
<evidence type="ECO:0000313" key="4">
    <source>
        <dbReference type="MGI" id="MGI:1096335"/>
    </source>
</evidence>
<dbReference type="GeneTree" id="ENSGT00940000155443"/>
<dbReference type="Antibodypedia" id="2540">
    <property type="antibodies" value="960 antibodies from 49 providers"/>
</dbReference>
<reference evidence="3" key="4">
    <citation type="submission" date="2025-09" db="UniProtKB">
        <authorList>
            <consortium name="Ensembl"/>
        </authorList>
    </citation>
    <scope>IDENTIFICATION</scope>
    <source>
        <strain evidence="3">C57BL/6J</strain>
    </source>
</reference>
<evidence type="ECO:0000256" key="1">
    <source>
        <dbReference type="SAM" id="MobiDB-lite"/>
    </source>
</evidence>
<proteinExistence type="predicted"/>
<dbReference type="Proteomes" id="UP000000589">
    <property type="component" value="Chromosome 12"/>
</dbReference>
<name>A0A338P6F3_MOUSE</name>
<dbReference type="AGR" id="MGI:1096335"/>
<dbReference type="MGI" id="MGI:1096335">
    <property type="gene designation" value="Adam17"/>
</dbReference>
<dbReference type="Bgee" id="ENSMUSG00000052593">
    <property type="expression patterns" value="Expressed in ear vesicle and 230 other cell types or tissues"/>
</dbReference>
<feature type="chain" id="PRO_5016424362" evidence="2">
    <location>
        <begin position="18"/>
        <end position="38"/>
    </location>
</feature>
<dbReference type="VEuPathDB" id="HostDB:ENSMUSG00000052593"/>
<keyword evidence="2" id="KW-0732">Signal</keyword>
<evidence type="ECO:0000313" key="5">
    <source>
        <dbReference type="Proteomes" id="UP000000589"/>
    </source>
</evidence>
<evidence type="ECO:0000256" key="2">
    <source>
        <dbReference type="SAM" id="SignalP"/>
    </source>
</evidence>
<reference evidence="3 5" key="1">
    <citation type="journal article" date="2009" name="PLoS Biol.">
        <title>Lineage-specific biology revealed by a finished genome assembly of the mouse.</title>
        <authorList>
            <consortium name="Mouse Genome Sequencing Consortium"/>
            <person name="Church D.M."/>
            <person name="Goodstadt L."/>
            <person name="Hillier L.W."/>
            <person name="Zody M.C."/>
            <person name="Goldstein S."/>
            <person name="She X."/>
            <person name="Bult C.J."/>
            <person name="Agarwala R."/>
            <person name="Cherry J.L."/>
            <person name="DiCuccio M."/>
            <person name="Hlavina W."/>
            <person name="Kapustin Y."/>
            <person name="Meric P."/>
            <person name="Maglott D."/>
            <person name="Birtle Z."/>
            <person name="Marques A.C."/>
            <person name="Graves T."/>
            <person name="Zhou S."/>
            <person name="Teague B."/>
            <person name="Potamousis K."/>
            <person name="Churas C."/>
            <person name="Place M."/>
            <person name="Herschleb J."/>
            <person name="Runnheim R."/>
            <person name="Forrest D."/>
            <person name="Amos-Landgraf J."/>
            <person name="Schwartz D.C."/>
            <person name="Cheng Z."/>
            <person name="Lindblad-Toh K."/>
            <person name="Eichler E.E."/>
            <person name="Ponting C.P."/>
        </authorList>
    </citation>
    <scope>NUCLEOTIDE SEQUENCE [LARGE SCALE GENOMIC DNA]</scope>
    <source>
        <strain evidence="3 5">C57BL/6J</strain>
    </source>
</reference>
<accession>A0A338P6F3</accession>
<reference evidence="3" key="3">
    <citation type="submission" date="2025-08" db="UniProtKB">
        <authorList>
            <consortium name="Ensembl"/>
        </authorList>
    </citation>
    <scope>IDENTIFICATION</scope>
    <source>
        <strain evidence="3">C57BL/6J</strain>
    </source>
</reference>
<gene>
    <name evidence="3 4" type="primary">Adam17</name>
</gene>
<keyword evidence="5" id="KW-1185">Reference proteome</keyword>
<protein>
    <submittedName>
        <fullName evidence="3">A disintegrin and metallopeptidase domain 17</fullName>
    </submittedName>
</protein>